<keyword evidence="2" id="KW-1185">Reference proteome</keyword>
<evidence type="ECO:0000313" key="1">
    <source>
        <dbReference type="EMBL" id="CAJ2674480.1"/>
    </source>
</evidence>
<proteinExistence type="predicted"/>
<accession>A0ACB0M1A1</accession>
<dbReference type="EMBL" id="CASHSV030000716">
    <property type="protein sequence ID" value="CAJ2674480.1"/>
    <property type="molecule type" value="Genomic_DNA"/>
</dbReference>
<organism evidence="1 2">
    <name type="scientific">Trifolium pratense</name>
    <name type="common">Red clover</name>
    <dbReference type="NCBI Taxonomy" id="57577"/>
    <lineage>
        <taxon>Eukaryota</taxon>
        <taxon>Viridiplantae</taxon>
        <taxon>Streptophyta</taxon>
        <taxon>Embryophyta</taxon>
        <taxon>Tracheophyta</taxon>
        <taxon>Spermatophyta</taxon>
        <taxon>Magnoliopsida</taxon>
        <taxon>eudicotyledons</taxon>
        <taxon>Gunneridae</taxon>
        <taxon>Pentapetalae</taxon>
        <taxon>rosids</taxon>
        <taxon>fabids</taxon>
        <taxon>Fabales</taxon>
        <taxon>Fabaceae</taxon>
        <taxon>Papilionoideae</taxon>
        <taxon>50 kb inversion clade</taxon>
        <taxon>NPAAA clade</taxon>
        <taxon>Hologalegina</taxon>
        <taxon>IRL clade</taxon>
        <taxon>Trifolieae</taxon>
        <taxon>Trifolium</taxon>
    </lineage>
</organism>
<evidence type="ECO:0000313" key="2">
    <source>
        <dbReference type="Proteomes" id="UP001177021"/>
    </source>
</evidence>
<reference evidence="1" key="1">
    <citation type="submission" date="2023-10" db="EMBL/GenBank/DDBJ databases">
        <authorList>
            <person name="Rodriguez Cubillos JULIANA M."/>
            <person name="De Vega J."/>
        </authorList>
    </citation>
    <scope>NUCLEOTIDE SEQUENCE</scope>
</reference>
<protein>
    <submittedName>
        <fullName evidence="1">Uncharacterized protein</fullName>
    </submittedName>
</protein>
<comment type="caution">
    <text evidence="1">The sequence shown here is derived from an EMBL/GenBank/DDBJ whole genome shotgun (WGS) entry which is preliminary data.</text>
</comment>
<dbReference type="Proteomes" id="UP001177021">
    <property type="component" value="Unassembled WGS sequence"/>
</dbReference>
<gene>
    <name evidence="1" type="ORF">MILVUS5_LOCUS37718</name>
</gene>
<sequence>MALIEFLNHIPIVSLIALILCTTTSTARIFTTKNCDFPAIFNFGASNADTGGLAAAFRAPPWPYGQTYFHRSTGRYSDGRIILDFIAQNFGLPYLSPYLNSLGSNFTHGASFATFGSTIRIPNSVMPYGRFSPFSLSIQFIQFRDFILKTKIIRDQGGVLATLIPKEDYFSKALYTFDIGQNDLTSGFFGNATIQEVIVTIPDIVNKFIGIIKNIYYLGARSFWIHNTGPIGCLSLILANFPSTIKDSYGCAKEYNEVSQYFNSKLKEALNQLRKDLPLATIIYVDIYSAKYSLFQNPKKYGFEFPHVTCCGYGGKYNYDDHALCGQTININGTKKVVGSCKNPSTRVIWDGTHYTEAANKIIFDQISSGVLTDPPISLNLVCHKKFT</sequence>
<name>A0ACB0M1A1_TRIPR</name>